<feature type="compositionally biased region" description="Acidic residues" evidence="1">
    <location>
        <begin position="316"/>
        <end position="326"/>
    </location>
</feature>
<comment type="caution">
    <text evidence="2">The sequence shown here is derived from an EMBL/GenBank/DDBJ whole genome shotgun (WGS) entry which is preliminary data.</text>
</comment>
<keyword evidence="3" id="KW-1185">Reference proteome</keyword>
<evidence type="ECO:0000256" key="1">
    <source>
        <dbReference type="SAM" id="MobiDB-lite"/>
    </source>
</evidence>
<gene>
    <name evidence="2" type="ORF">FA13DRAFT_1711848</name>
</gene>
<feature type="region of interest" description="Disordered" evidence="1">
    <location>
        <begin position="1"/>
        <end position="60"/>
    </location>
</feature>
<feature type="compositionally biased region" description="Basic and acidic residues" evidence="1">
    <location>
        <begin position="417"/>
        <end position="437"/>
    </location>
</feature>
<feature type="compositionally biased region" description="Pro residues" evidence="1">
    <location>
        <begin position="339"/>
        <end position="349"/>
    </location>
</feature>
<evidence type="ECO:0000313" key="2">
    <source>
        <dbReference type="EMBL" id="TEB28564.1"/>
    </source>
</evidence>
<dbReference type="AlphaFoldDB" id="A0A4Y7T3M4"/>
<accession>A0A4Y7T3M4</accession>
<feature type="region of interest" description="Disordered" evidence="1">
    <location>
        <begin position="290"/>
        <end position="309"/>
    </location>
</feature>
<dbReference type="EMBL" id="QPFP01000032">
    <property type="protein sequence ID" value="TEB28564.1"/>
    <property type="molecule type" value="Genomic_DNA"/>
</dbReference>
<protein>
    <submittedName>
        <fullName evidence="2">Uncharacterized protein</fullName>
    </submittedName>
</protein>
<sequence length="535" mass="59161">MGDVSSYPQALPSEPLLDRPHNPFLGYSPNPQEVGSSRDSATPTAPISDTQGFPRRHPSVFLNNDHEAFEREGSTNDAHRAPQHSGAQLTNNMEQFPLGIVSNSRGSSERVNECNAGQNVVLTELESSMQMTHSVIRRRLKADEEQIGRQETLREEVGALKTTFEGGLGELKQQVESSRIAAQAVSNEAEALERRVWFQAFRLDDQRRWLERCFGSIMSQVRQGQRCGQLLWGCWANAPGNAECGRLKEAFRQHSELTTEAFKHEMRATQEDGIEIFKDILQKHIDNSVPASLRHGGPNPVVEGSGVPTRTLRDELDDMYVSDDDPDIQRNEWSGEPFVSPPPTPPGEQPQPSWDETGSLSWRILTPTAQANIVSSDTRDIIMLHGSRARTGAETPESPRSEGDPATNADGDDDLVEKESHPDRSDELAEKESHPDGNGELVEEESHPDGNDGLVEKQTHPDSHSQRHHAGLATMHQAVRERWYLDGPIAAVQATTFEGGRKSNTTKKENGGSVGFDVVLPVSSFRLGVCRKEAK</sequence>
<feature type="region of interest" description="Disordered" evidence="1">
    <location>
        <begin position="316"/>
        <end position="358"/>
    </location>
</feature>
<dbReference type="Proteomes" id="UP000298030">
    <property type="component" value="Unassembled WGS sequence"/>
</dbReference>
<evidence type="ECO:0000313" key="3">
    <source>
        <dbReference type="Proteomes" id="UP000298030"/>
    </source>
</evidence>
<feature type="compositionally biased region" description="Basic and acidic residues" evidence="1">
    <location>
        <begin position="444"/>
        <end position="465"/>
    </location>
</feature>
<organism evidence="2 3">
    <name type="scientific">Coprinellus micaceus</name>
    <name type="common">Glistening ink-cap mushroom</name>
    <name type="synonym">Coprinus micaceus</name>
    <dbReference type="NCBI Taxonomy" id="71717"/>
    <lineage>
        <taxon>Eukaryota</taxon>
        <taxon>Fungi</taxon>
        <taxon>Dikarya</taxon>
        <taxon>Basidiomycota</taxon>
        <taxon>Agaricomycotina</taxon>
        <taxon>Agaricomycetes</taxon>
        <taxon>Agaricomycetidae</taxon>
        <taxon>Agaricales</taxon>
        <taxon>Agaricineae</taxon>
        <taxon>Psathyrellaceae</taxon>
        <taxon>Coprinellus</taxon>
    </lineage>
</organism>
<name>A0A4Y7T3M4_COPMI</name>
<feature type="compositionally biased region" description="Polar residues" evidence="1">
    <location>
        <begin position="29"/>
        <end position="51"/>
    </location>
</feature>
<reference evidence="2 3" key="1">
    <citation type="journal article" date="2019" name="Nat. Ecol. Evol.">
        <title>Megaphylogeny resolves global patterns of mushroom evolution.</title>
        <authorList>
            <person name="Varga T."/>
            <person name="Krizsan K."/>
            <person name="Foldi C."/>
            <person name="Dima B."/>
            <person name="Sanchez-Garcia M."/>
            <person name="Sanchez-Ramirez S."/>
            <person name="Szollosi G.J."/>
            <person name="Szarkandi J.G."/>
            <person name="Papp V."/>
            <person name="Albert L."/>
            <person name="Andreopoulos W."/>
            <person name="Angelini C."/>
            <person name="Antonin V."/>
            <person name="Barry K.W."/>
            <person name="Bougher N.L."/>
            <person name="Buchanan P."/>
            <person name="Buyck B."/>
            <person name="Bense V."/>
            <person name="Catcheside P."/>
            <person name="Chovatia M."/>
            <person name="Cooper J."/>
            <person name="Damon W."/>
            <person name="Desjardin D."/>
            <person name="Finy P."/>
            <person name="Geml J."/>
            <person name="Haridas S."/>
            <person name="Hughes K."/>
            <person name="Justo A."/>
            <person name="Karasinski D."/>
            <person name="Kautmanova I."/>
            <person name="Kiss B."/>
            <person name="Kocsube S."/>
            <person name="Kotiranta H."/>
            <person name="LaButti K.M."/>
            <person name="Lechner B.E."/>
            <person name="Liimatainen K."/>
            <person name="Lipzen A."/>
            <person name="Lukacs Z."/>
            <person name="Mihaltcheva S."/>
            <person name="Morgado L.N."/>
            <person name="Niskanen T."/>
            <person name="Noordeloos M.E."/>
            <person name="Ohm R.A."/>
            <person name="Ortiz-Santana B."/>
            <person name="Ovrebo C."/>
            <person name="Racz N."/>
            <person name="Riley R."/>
            <person name="Savchenko A."/>
            <person name="Shiryaev A."/>
            <person name="Soop K."/>
            <person name="Spirin V."/>
            <person name="Szebenyi C."/>
            <person name="Tomsovsky M."/>
            <person name="Tulloss R.E."/>
            <person name="Uehling J."/>
            <person name="Grigoriev I.V."/>
            <person name="Vagvolgyi C."/>
            <person name="Papp T."/>
            <person name="Martin F.M."/>
            <person name="Miettinen O."/>
            <person name="Hibbett D.S."/>
            <person name="Nagy L.G."/>
        </authorList>
    </citation>
    <scope>NUCLEOTIDE SEQUENCE [LARGE SCALE GENOMIC DNA]</scope>
    <source>
        <strain evidence="2 3">FP101781</strain>
    </source>
</reference>
<proteinExistence type="predicted"/>
<feature type="region of interest" description="Disordered" evidence="1">
    <location>
        <begin position="387"/>
        <end position="470"/>
    </location>
</feature>